<dbReference type="OrthoDB" id="4369146at2759"/>
<keyword evidence="3" id="KW-1185">Reference proteome</keyword>
<dbReference type="Proteomes" id="UP000016801">
    <property type="component" value="Unassembled WGS sequence"/>
</dbReference>
<accession>M1WG87</accession>
<evidence type="ECO:0000313" key="2">
    <source>
        <dbReference type="EMBL" id="CCE34348.1"/>
    </source>
</evidence>
<name>M1WG87_CLAP2</name>
<gene>
    <name evidence="2" type="ORF">CPUR_08280</name>
</gene>
<evidence type="ECO:0000313" key="3">
    <source>
        <dbReference type="Proteomes" id="UP000016801"/>
    </source>
</evidence>
<organism evidence="2 3">
    <name type="scientific">Claviceps purpurea (strain 20.1)</name>
    <name type="common">Ergot fungus</name>
    <name type="synonym">Sphacelia segetum</name>
    <dbReference type="NCBI Taxonomy" id="1111077"/>
    <lineage>
        <taxon>Eukaryota</taxon>
        <taxon>Fungi</taxon>
        <taxon>Dikarya</taxon>
        <taxon>Ascomycota</taxon>
        <taxon>Pezizomycotina</taxon>
        <taxon>Sordariomycetes</taxon>
        <taxon>Hypocreomycetidae</taxon>
        <taxon>Hypocreales</taxon>
        <taxon>Clavicipitaceae</taxon>
        <taxon>Claviceps</taxon>
    </lineage>
</organism>
<dbReference type="VEuPathDB" id="FungiDB:CPUR_08280"/>
<reference evidence="2 3" key="1">
    <citation type="journal article" date="2013" name="PLoS Genet.">
        <title>Plant-symbiotic fungi as chemical engineers: Multi-genome analysis of the Clavicipitaceae reveals dynamics of alkaloid loci.</title>
        <authorList>
            <person name="Schardl C.L."/>
            <person name="Young C.A."/>
            <person name="Hesse U."/>
            <person name="Amyotte S.G."/>
            <person name="Andreeva K."/>
            <person name="Calie P.J."/>
            <person name="Fleetwood D.J."/>
            <person name="Haws D.C."/>
            <person name="Moore N."/>
            <person name="Oeser B."/>
            <person name="Panaccione D.G."/>
            <person name="Schweri K.K."/>
            <person name="Voisey C.R."/>
            <person name="Farman M.L."/>
            <person name="Jaromczyk J.W."/>
            <person name="Roe B.A."/>
            <person name="O'Sullivan D.M."/>
            <person name="Scott B."/>
            <person name="Tudzynski P."/>
            <person name="An Z."/>
            <person name="Arnaoudova E.G."/>
            <person name="Bullock C.T."/>
            <person name="Charlton N.D."/>
            <person name="Chen L."/>
            <person name="Cox M."/>
            <person name="Dinkins R.D."/>
            <person name="Florea S."/>
            <person name="Glenn A.E."/>
            <person name="Gordon A."/>
            <person name="Gueldener U."/>
            <person name="Harris D.R."/>
            <person name="Hollin W."/>
            <person name="Jaromczyk J."/>
            <person name="Johnson R.D."/>
            <person name="Khan A.K."/>
            <person name="Leistner E."/>
            <person name="Leuchtmann A."/>
            <person name="Li C."/>
            <person name="Liu J."/>
            <person name="Liu J."/>
            <person name="Liu M."/>
            <person name="Mace W."/>
            <person name="Machado C."/>
            <person name="Nagabhyru P."/>
            <person name="Pan J."/>
            <person name="Schmid J."/>
            <person name="Sugawara K."/>
            <person name="Steiner U."/>
            <person name="Takach J.E."/>
            <person name="Tanaka E."/>
            <person name="Webb J.S."/>
            <person name="Wilson E.V."/>
            <person name="Wiseman J.L."/>
            <person name="Yoshida R."/>
            <person name="Zeng Z."/>
        </authorList>
    </citation>
    <scope>NUCLEOTIDE SEQUENCE [LARGE SCALE GENOMIC DNA]</scope>
    <source>
        <strain evidence="2 3">20.1</strain>
    </source>
</reference>
<sequence>MSNEAGPSNRRRMLSDTELDDITSEPSKRRRMPPPTELEDTASEGNEEYEATTLFTFLTGHNTKRPQPPRLADRVPDRILRYVPRYRSDPEHPTLERRERTTFEEQAVYLFATRDSVHEMNYSRLRDANVPVLLLCARHSHPRYASISSKDFNDLTAELLLSIWARVTLTTNIWTEAGLVEGVAVTLSISFGMPILPIPVPPSWRIS</sequence>
<proteinExistence type="predicted"/>
<feature type="compositionally biased region" description="Acidic residues" evidence="1">
    <location>
        <begin position="37"/>
        <end position="48"/>
    </location>
</feature>
<feature type="region of interest" description="Disordered" evidence="1">
    <location>
        <begin position="1"/>
        <end position="48"/>
    </location>
</feature>
<evidence type="ECO:0000256" key="1">
    <source>
        <dbReference type="SAM" id="MobiDB-lite"/>
    </source>
</evidence>
<comment type="caution">
    <text evidence="2">The sequence shown here is derived from an EMBL/GenBank/DDBJ whole genome shotgun (WGS) entry which is preliminary data.</text>
</comment>
<dbReference type="EMBL" id="CAGA01000085">
    <property type="protein sequence ID" value="CCE34348.1"/>
    <property type="molecule type" value="Genomic_DNA"/>
</dbReference>
<protein>
    <submittedName>
        <fullName evidence="2">Uncharacterized protein</fullName>
    </submittedName>
</protein>
<dbReference type="AlphaFoldDB" id="M1WG87"/>
<dbReference type="HOGENOM" id="CLU_1326253_0_0_1"/>